<accession>A0ABZ3CCE8</accession>
<sequence length="100" mass="10591">MSEDQQNFDPFAAGAGHAHAQRGEQATEERNHDAADADPSGADAPEPGHLGNDLSKMTLLDTDLEELAAQEAPEPDESIQTAIHDLQAVTDKHDIPGSLP</sequence>
<feature type="compositionally biased region" description="Low complexity" evidence="1">
    <location>
        <begin position="37"/>
        <end position="47"/>
    </location>
</feature>
<gene>
    <name evidence="2" type="ORF">PCC79_06585</name>
</gene>
<feature type="compositionally biased region" description="Basic and acidic residues" evidence="1">
    <location>
        <begin position="21"/>
        <end position="35"/>
    </location>
</feature>
<evidence type="ECO:0000313" key="3">
    <source>
        <dbReference type="Proteomes" id="UP001434337"/>
    </source>
</evidence>
<organism evidence="2 3">
    <name type="scientific">Propioniciclava soli</name>
    <dbReference type="NCBI Taxonomy" id="2775081"/>
    <lineage>
        <taxon>Bacteria</taxon>
        <taxon>Bacillati</taxon>
        <taxon>Actinomycetota</taxon>
        <taxon>Actinomycetes</taxon>
        <taxon>Propionibacteriales</taxon>
        <taxon>Propionibacteriaceae</taxon>
        <taxon>Propioniciclava</taxon>
    </lineage>
</organism>
<name>A0ABZ3CCE8_9ACTN</name>
<feature type="region of interest" description="Disordered" evidence="1">
    <location>
        <begin position="1"/>
        <end position="61"/>
    </location>
</feature>
<evidence type="ECO:0000256" key="1">
    <source>
        <dbReference type="SAM" id="MobiDB-lite"/>
    </source>
</evidence>
<evidence type="ECO:0008006" key="4">
    <source>
        <dbReference type="Google" id="ProtNLM"/>
    </source>
</evidence>
<evidence type="ECO:0000313" key="2">
    <source>
        <dbReference type="EMBL" id="WZW99852.1"/>
    </source>
</evidence>
<proteinExistence type="predicted"/>
<reference evidence="2 3" key="1">
    <citation type="journal article" date="2023" name="Environ Microbiome">
        <title>A coral-associated actinobacterium mitigates coral bleaching under heat stress.</title>
        <authorList>
            <person name="Li J."/>
            <person name="Zou Y."/>
            <person name="Li Q."/>
            <person name="Zhang J."/>
            <person name="Bourne D.G."/>
            <person name="Lyu Y."/>
            <person name="Liu C."/>
            <person name="Zhang S."/>
        </authorList>
    </citation>
    <scope>NUCLEOTIDE SEQUENCE [LARGE SCALE GENOMIC DNA]</scope>
    <source>
        <strain evidence="2 3">SCSIO 13291</strain>
    </source>
</reference>
<protein>
    <recommendedName>
        <fullName evidence="4">Chemotaxis protein</fullName>
    </recommendedName>
</protein>
<keyword evidence="3" id="KW-1185">Reference proteome</keyword>
<dbReference type="EMBL" id="CP115965">
    <property type="protein sequence ID" value="WZW99852.1"/>
    <property type="molecule type" value="Genomic_DNA"/>
</dbReference>
<dbReference type="Proteomes" id="UP001434337">
    <property type="component" value="Chromosome"/>
</dbReference>
<dbReference type="RefSeq" id="WP_232548229.1">
    <property type="nucleotide sequence ID" value="NZ_CP115965.1"/>
</dbReference>